<feature type="compositionally biased region" description="Pro residues" evidence="1">
    <location>
        <begin position="295"/>
        <end position="305"/>
    </location>
</feature>
<dbReference type="EMBL" id="JBEDUW010000001">
    <property type="protein sequence ID" value="KAK9947553.1"/>
    <property type="molecule type" value="Genomic_DNA"/>
</dbReference>
<feature type="compositionally biased region" description="Low complexity" evidence="1">
    <location>
        <begin position="1"/>
        <end position="15"/>
    </location>
</feature>
<evidence type="ECO:0000313" key="3">
    <source>
        <dbReference type="Proteomes" id="UP001457282"/>
    </source>
</evidence>
<reference evidence="2 3" key="1">
    <citation type="journal article" date="2023" name="G3 (Bethesda)">
        <title>A chromosome-length genome assembly and annotation of blackberry (Rubus argutus, cv. 'Hillquist').</title>
        <authorList>
            <person name="Bruna T."/>
            <person name="Aryal R."/>
            <person name="Dudchenko O."/>
            <person name="Sargent D.J."/>
            <person name="Mead D."/>
            <person name="Buti M."/>
            <person name="Cavallini A."/>
            <person name="Hytonen T."/>
            <person name="Andres J."/>
            <person name="Pham M."/>
            <person name="Weisz D."/>
            <person name="Mascagni F."/>
            <person name="Usai G."/>
            <person name="Natali L."/>
            <person name="Bassil N."/>
            <person name="Fernandez G.E."/>
            <person name="Lomsadze A."/>
            <person name="Armour M."/>
            <person name="Olukolu B."/>
            <person name="Poorten T."/>
            <person name="Britton C."/>
            <person name="Davik J."/>
            <person name="Ashrafi H."/>
            <person name="Aiden E.L."/>
            <person name="Borodovsky M."/>
            <person name="Worthington M."/>
        </authorList>
    </citation>
    <scope>NUCLEOTIDE SEQUENCE [LARGE SCALE GENOMIC DNA]</scope>
    <source>
        <strain evidence="2">PI 553951</strain>
    </source>
</reference>
<feature type="compositionally biased region" description="Acidic residues" evidence="1">
    <location>
        <begin position="265"/>
        <end position="275"/>
    </location>
</feature>
<protein>
    <submittedName>
        <fullName evidence="2">Uncharacterized protein</fullName>
    </submittedName>
</protein>
<dbReference type="AlphaFoldDB" id="A0AAW1YFM2"/>
<dbReference type="InterPro" id="IPR011990">
    <property type="entry name" value="TPR-like_helical_dom_sf"/>
</dbReference>
<feature type="region of interest" description="Disordered" evidence="1">
    <location>
        <begin position="1"/>
        <end position="33"/>
    </location>
</feature>
<dbReference type="PANTHER" id="PTHR26312:SF227">
    <property type="entry name" value="TETRATRICOPEPTIDE REPEAT (TPR)-LIKE SUPERFAMILY PROTEIN"/>
    <property type="match status" value="1"/>
</dbReference>
<proteinExistence type="predicted"/>
<sequence length="305" mass="32703">MLLRSSSSPLLNSWLPHSKDSIGSSPEPEMLPQIPRTCSISLSTGSRSPLSFSRNSTKKINLTLTRAVSDTDLSDHHLSSKTQPKPFANALDGFEEREEEEERESSGFGGGYGGIRRTMSLGCEAGTRENFELLSVSVGGGAGGGGGKICGGNGGSDGGDSNRGSASAEMHYQKMIQADPGNPLLLSNYTRFLKEVVGNLEKAEEYCGRAILANPNDGSVLSMYGDLIWELHKDAVRAETYFDQAVKASPDDCYVQASYARFLWDSEEDEDEEEEKEVKEGTNRAPAPKLVHGVPPSPPPLAAAA</sequence>
<name>A0AAW1YFM2_RUBAR</name>
<gene>
    <name evidence="2" type="ORF">M0R45_003171</name>
</gene>
<accession>A0AAW1YFM2</accession>
<evidence type="ECO:0000256" key="1">
    <source>
        <dbReference type="SAM" id="MobiDB-lite"/>
    </source>
</evidence>
<organism evidence="2 3">
    <name type="scientific">Rubus argutus</name>
    <name type="common">Southern blackberry</name>
    <dbReference type="NCBI Taxonomy" id="59490"/>
    <lineage>
        <taxon>Eukaryota</taxon>
        <taxon>Viridiplantae</taxon>
        <taxon>Streptophyta</taxon>
        <taxon>Embryophyta</taxon>
        <taxon>Tracheophyta</taxon>
        <taxon>Spermatophyta</taxon>
        <taxon>Magnoliopsida</taxon>
        <taxon>eudicotyledons</taxon>
        <taxon>Gunneridae</taxon>
        <taxon>Pentapetalae</taxon>
        <taxon>rosids</taxon>
        <taxon>fabids</taxon>
        <taxon>Rosales</taxon>
        <taxon>Rosaceae</taxon>
        <taxon>Rosoideae</taxon>
        <taxon>Rosoideae incertae sedis</taxon>
        <taxon>Rubus</taxon>
    </lineage>
</organism>
<keyword evidence="3" id="KW-1185">Reference proteome</keyword>
<dbReference type="PANTHER" id="PTHR26312">
    <property type="entry name" value="TETRATRICOPEPTIDE REPEAT PROTEIN 5"/>
    <property type="match status" value="1"/>
</dbReference>
<dbReference type="Gene3D" id="1.25.40.10">
    <property type="entry name" value="Tetratricopeptide repeat domain"/>
    <property type="match status" value="1"/>
</dbReference>
<dbReference type="SUPFAM" id="SSF48452">
    <property type="entry name" value="TPR-like"/>
    <property type="match status" value="1"/>
</dbReference>
<feature type="region of interest" description="Disordered" evidence="1">
    <location>
        <begin position="265"/>
        <end position="305"/>
    </location>
</feature>
<comment type="caution">
    <text evidence="2">The sequence shown here is derived from an EMBL/GenBank/DDBJ whole genome shotgun (WGS) entry which is preliminary data.</text>
</comment>
<evidence type="ECO:0000313" key="2">
    <source>
        <dbReference type="EMBL" id="KAK9947553.1"/>
    </source>
</evidence>
<dbReference type="Proteomes" id="UP001457282">
    <property type="component" value="Unassembled WGS sequence"/>
</dbReference>